<reference evidence="9" key="1">
    <citation type="journal article" date="2021" name="New Phytol.">
        <title>Evolutionary innovations through gain and loss of genes in the ectomycorrhizal Boletales.</title>
        <authorList>
            <person name="Wu G."/>
            <person name="Miyauchi S."/>
            <person name="Morin E."/>
            <person name="Kuo A."/>
            <person name="Drula E."/>
            <person name="Varga T."/>
            <person name="Kohler A."/>
            <person name="Feng B."/>
            <person name="Cao Y."/>
            <person name="Lipzen A."/>
            <person name="Daum C."/>
            <person name="Hundley H."/>
            <person name="Pangilinan J."/>
            <person name="Johnson J."/>
            <person name="Barry K."/>
            <person name="LaButti K."/>
            <person name="Ng V."/>
            <person name="Ahrendt S."/>
            <person name="Min B."/>
            <person name="Choi I.G."/>
            <person name="Park H."/>
            <person name="Plett J.M."/>
            <person name="Magnuson J."/>
            <person name="Spatafora J.W."/>
            <person name="Nagy L.G."/>
            <person name="Henrissat B."/>
            <person name="Grigoriev I.V."/>
            <person name="Yang Z.L."/>
            <person name="Xu J."/>
            <person name="Martin F.M."/>
        </authorList>
    </citation>
    <scope>NUCLEOTIDE SEQUENCE</scope>
    <source>
        <strain evidence="9">KKN 215</strain>
    </source>
</reference>
<dbReference type="InterPro" id="IPR007484">
    <property type="entry name" value="Peptidase_M28"/>
</dbReference>
<keyword evidence="4 7" id="KW-0479">Metal-binding</keyword>
<comment type="similarity">
    <text evidence="2">Belongs to the peptidase M28 family. M28B subfamily.</text>
</comment>
<dbReference type="AlphaFoldDB" id="A0A8K0UPS7"/>
<evidence type="ECO:0000256" key="2">
    <source>
        <dbReference type="ARBA" id="ARBA00005634"/>
    </source>
</evidence>
<dbReference type="Gene3D" id="3.40.630.10">
    <property type="entry name" value="Zn peptidases"/>
    <property type="match status" value="1"/>
</dbReference>
<dbReference type="SUPFAM" id="SSF53187">
    <property type="entry name" value="Zn-dependent exopeptidases"/>
    <property type="match status" value="1"/>
</dbReference>
<proteinExistence type="inferred from homology"/>
<dbReference type="PANTHER" id="PTHR12147">
    <property type="entry name" value="METALLOPEPTIDASE M28 FAMILY MEMBER"/>
    <property type="match status" value="1"/>
</dbReference>
<comment type="caution">
    <text evidence="9">The sequence shown here is derived from an EMBL/GenBank/DDBJ whole genome shotgun (WGS) entry which is preliminary data.</text>
</comment>
<comment type="cofactor">
    <cofactor evidence="1">
        <name>Zn(2+)</name>
        <dbReference type="ChEBI" id="CHEBI:29105"/>
    </cofactor>
</comment>
<sequence>MVHSQIAASTYMLVTAFHLGFSGIPQDTCLTQSHHYRAPGGKGIYFTNLECLESLPGTFMDSYHVSAHRLSIPQNEDSLLLWAEPETVMSGSGEILANPLQIFFDRLSSLETPELEDDHEAQSPFHGQHVVPRAEMMFSGTSYSLLAIHPSLRSIYDSLLPSNWRGSLILDAAASRMIPVPSSAVERVLDISTKVKFDPVIAALVNNISVPQMTNDIRFLTGEDGKSGIVSRHSFSSGIVVAAKWAKKRFEETGASCELVPFLTGFGPNVICKYPAITNTTETVLLSAHYDSRGSFGSTRAPGGDDDGSGTIAILNIARTIARRGITFKKNVELCLFAGEEQGLLGSRAYARELRSRDADLVLMIQADMLAYHAAGEPAQLGLPDIIGTPEVTELVAKVADIYSPELHVGYTPACCSDHQSFHEQGFPSTQVFERAGPIVDPMYHNSGDLSDREGYDFEQVKSIAKVQFATLLHSAGFDLPADDE</sequence>
<dbReference type="GO" id="GO:0008235">
    <property type="term" value="F:metalloexopeptidase activity"/>
    <property type="evidence" value="ECO:0007669"/>
    <property type="project" value="InterPro"/>
</dbReference>
<dbReference type="GO" id="GO:0006508">
    <property type="term" value="P:proteolysis"/>
    <property type="evidence" value="ECO:0007669"/>
    <property type="project" value="UniProtKB-KW"/>
</dbReference>
<dbReference type="Proteomes" id="UP000813824">
    <property type="component" value="Unassembled WGS sequence"/>
</dbReference>
<keyword evidence="10" id="KW-1185">Reference proteome</keyword>
<evidence type="ECO:0000256" key="6">
    <source>
        <dbReference type="ARBA" id="ARBA00022833"/>
    </source>
</evidence>
<dbReference type="PANTHER" id="PTHR12147:SF26">
    <property type="entry name" value="PEPTIDASE M28 DOMAIN-CONTAINING PROTEIN"/>
    <property type="match status" value="1"/>
</dbReference>
<keyword evidence="5 7" id="KW-0378">Hydrolase</keyword>
<gene>
    <name evidence="9" type="ORF">BXZ70DRAFT_935491</name>
</gene>
<name>A0A8K0UPS7_9AGAR</name>
<dbReference type="GO" id="GO:0046872">
    <property type="term" value="F:metal ion binding"/>
    <property type="evidence" value="ECO:0007669"/>
    <property type="project" value="UniProtKB-KW"/>
</dbReference>
<evidence type="ECO:0000256" key="4">
    <source>
        <dbReference type="ARBA" id="ARBA00022723"/>
    </source>
</evidence>
<evidence type="ECO:0000259" key="8">
    <source>
        <dbReference type="Pfam" id="PF04389"/>
    </source>
</evidence>
<evidence type="ECO:0000256" key="7">
    <source>
        <dbReference type="RuleBase" id="RU361240"/>
    </source>
</evidence>
<dbReference type="InterPro" id="IPR045175">
    <property type="entry name" value="M28_fam"/>
</dbReference>
<feature type="domain" description="Peptidase M28" evidence="8">
    <location>
        <begin position="269"/>
        <end position="453"/>
    </location>
</feature>
<evidence type="ECO:0000256" key="1">
    <source>
        <dbReference type="ARBA" id="ARBA00001947"/>
    </source>
</evidence>
<evidence type="ECO:0000313" key="10">
    <source>
        <dbReference type="Proteomes" id="UP000813824"/>
    </source>
</evidence>
<keyword evidence="6 7" id="KW-0862">Zinc</keyword>
<keyword evidence="3 7" id="KW-0645">Protease</keyword>
<evidence type="ECO:0000256" key="3">
    <source>
        <dbReference type="ARBA" id="ARBA00022670"/>
    </source>
</evidence>
<dbReference type="OrthoDB" id="10013407at2759"/>
<protein>
    <recommendedName>
        <fullName evidence="7">Peptide hydrolase</fullName>
        <ecNumber evidence="7">3.4.-.-</ecNumber>
    </recommendedName>
</protein>
<evidence type="ECO:0000313" key="9">
    <source>
        <dbReference type="EMBL" id="KAH8101292.1"/>
    </source>
</evidence>
<accession>A0A8K0UPS7</accession>
<evidence type="ECO:0000256" key="5">
    <source>
        <dbReference type="ARBA" id="ARBA00022801"/>
    </source>
</evidence>
<organism evidence="9 10">
    <name type="scientific">Cristinia sonorae</name>
    <dbReference type="NCBI Taxonomy" id="1940300"/>
    <lineage>
        <taxon>Eukaryota</taxon>
        <taxon>Fungi</taxon>
        <taxon>Dikarya</taxon>
        <taxon>Basidiomycota</taxon>
        <taxon>Agaricomycotina</taxon>
        <taxon>Agaricomycetes</taxon>
        <taxon>Agaricomycetidae</taxon>
        <taxon>Agaricales</taxon>
        <taxon>Pleurotineae</taxon>
        <taxon>Stephanosporaceae</taxon>
        <taxon>Cristinia</taxon>
    </lineage>
</organism>
<dbReference type="EMBL" id="JAEVFJ010000013">
    <property type="protein sequence ID" value="KAH8101292.1"/>
    <property type="molecule type" value="Genomic_DNA"/>
</dbReference>
<dbReference type="EC" id="3.4.-.-" evidence="7"/>
<dbReference type="Pfam" id="PF04389">
    <property type="entry name" value="Peptidase_M28"/>
    <property type="match status" value="1"/>
</dbReference>